<dbReference type="SMART" id="SM00733">
    <property type="entry name" value="Mterf"/>
    <property type="match status" value="4"/>
</dbReference>
<dbReference type="GO" id="GO:0006353">
    <property type="term" value="P:DNA-templated transcription termination"/>
    <property type="evidence" value="ECO:0007669"/>
    <property type="project" value="UniProtKB-KW"/>
</dbReference>
<evidence type="ECO:0000313" key="5">
    <source>
        <dbReference type="Proteomes" id="UP000734854"/>
    </source>
</evidence>
<keyword evidence="3" id="KW-0809">Transit peptide</keyword>
<evidence type="ECO:0000256" key="3">
    <source>
        <dbReference type="ARBA" id="ARBA00022946"/>
    </source>
</evidence>
<dbReference type="AlphaFoldDB" id="A0A8J5KIF3"/>
<organism evidence="4 5">
    <name type="scientific">Zingiber officinale</name>
    <name type="common">Ginger</name>
    <name type="synonym">Amomum zingiber</name>
    <dbReference type="NCBI Taxonomy" id="94328"/>
    <lineage>
        <taxon>Eukaryota</taxon>
        <taxon>Viridiplantae</taxon>
        <taxon>Streptophyta</taxon>
        <taxon>Embryophyta</taxon>
        <taxon>Tracheophyta</taxon>
        <taxon>Spermatophyta</taxon>
        <taxon>Magnoliopsida</taxon>
        <taxon>Liliopsida</taxon>
        <taxon>Zingiberales</taxon>
        <taxon>Zingiberaceae</taxon>
        <taxon>Zingiber</taxon>
    </lineage>
</organism>
<accession>A0A8J5KIF3</accession>
<evidence type="ECO:0000256" key="1">
    <source>
        <dbReference type="ARBA" id="ARBA00007692"/>
    </source>
</evidence>
<comment type="caution">
    <text evidence="4">The sequence shown here is derived from an EMBL/GenBank/DDBJ whole genome shotgun (WGS) entry which is preliminary data.</text>
</comment>
<dbReference type="PANTHER" id="PTHR13068">
    <property type="entry name" value="CGI-12 PROTEIN-RELATED"/>
    <property type="match status" value="1"/>
</dbReference>
<proteinExistence type="inferred from homology"/>
<name>A0A8J5KIF3_ZINOF</name>
<dbReference type="Gene3D" id="1.25.70.10">
    <property type="entry name" value="Transcription termination factor 3, mitochondrial"/>
    <property type="match status" value="1"/>
</dbReference>
<evidence type="ECO:0008006" key="6">
    <source>
        <dbReference type="Google" id="ProtNLM"/>
    </source>
</evidence>
<protein>
    <recommendedName>
        <fullName evidence="6">Mitochondrial transcription termination factor family protein</fullName>
    </recommendedName>
</protein>
<dbReference type="InterPro" id="IPR038538">
    <property type="entry name" value="MTERF_sf"/>
</dbReference>
<dbReference type="PANTHER" id="PTHR13068:SF139">
    <property type="entry name" value="TRANSCRIPTION TERMINATION FACTOR MTEF1, CHLOROPLASTIC"/>
    <property type="match status" value="1"/>
</dbReference>
<keyword evidence="2" id="KW-0804">Transcription</keyword>
<comment type="similarity">
    <text evidence="1">Belongs to the mTERF family.</text>
</comment>
<evidence type="ECO:0000313" key="4">
    <source>
        <dbReference type="EMBL" id="KAG6480797.1"/>
    </source>
</evidence>
<keyword evidence="2" id="KW-0806">Transcription termination</keyword>
<evidence type="ECO:0000256" key="2">
    <source>
        <dbReference type="ARBA" id="ARBA00022472"/>
    </source>
</evidence>
<sequence length="294" mass="33591">MLNKWSRNKRQKGQVKPRRMAVALGSSRLPIISLSRHTIPNHKPSPVTPRPHKPLLLRFRTSRRQSLRYLTSLGIASSPESIAWSLSIVEFLKSKGFSDHHFSRLAAVCPAIFTSATDVHRTLAPVFAFLANDLSASPEQARDFVLRCPDLLVSNVESHLRPTLCFLRNLGLRNVGAPTNLNAHLLNTPLEKLVSKIKFLESMGLSHEEAVGVCVRCPAIFGYSVENNMKPKIDYLVHEMERPIEDVKKFPQYFAFSLENKIKPRHLHLKKRGVQIRLQRMLVWSDEKFYAKWT</sequence>
<dbReference type="EMBL" id="JACMSC010000016">
    <property type="protein sequence ID" value="KAG6480797.1"/>
    <property type="molecule type" value="Genomic_DNA"/>
</dbReference>
<gene>
    <name evidence="4" type="ORF">ZIOFF_057383</name>
</gene>
<dbReference type="Pfam" id="PF02536">
    <property type="entry name" value="mTERF"/>
    <property type="match status" value="1"/>
</dbReference>
<dbReference type="Proteomes" id="UP000734854">
    <property type="component" value="Unassembled WGS sequence"/>
</dbReference>
<reference evidence="4 5" key="1">
    <citation type="submission" date="2020-08" db="EMBL/GenBank/DDBJ databases">
        <title>Plant Genome Project.</title>
        <authorList>
            <person name="Zhang R.-G."/>
        </authorList>
    </citation>
    <scope>NUCLEOTIDE SEQUENCE [LARGE SCALE GENOMIC DNA]</scope>
    <source>
        <tissue evidence="4">Rhizome</tissue>
    </source>
</reference>
<dbReference type="GO" id="GO:0003676">
    <property type="term" value="F:nucleic acid binding"/>
    <property type="evidence" value="ECO:0007669"/>
    <property type="project" value="InterPro"/>
</dbReference>
<keyword evidence="2" id="KW-0805">Transcription regulation</keyword>
<keyword evidence="5" id="KW-1185">Reference proteome</keyword>
<dbReference type="InterPro" id="IPR003690">
    <property type="entry name" value="MTERF"/>
</dbReference>